<dbReference type="SUPFAM" id="SSF55729">
    <property type="entry name" value="Acyl-CoA N-acyltransferases (Nat)"/>
    <property type="match status" value="1"/>
</dbReference>
<feature type="domain" description="N-acetyltransferase" evidence="3">
    <location>
        <begin position="4"/>
        <end position="156"/>
    </location>
</feature>
<dbReference type="CDD" id="cd04301">
    <property type="entry name" value="NAT_SF"/>
    <property type="match status" value="1"/>
</dbReference>
<proteinExistence type="predicted"/>
<dbReference type="Proteomes" id="UP001144280">
    <property type="component" value="Unassembled WGS sequence"/>
</dbReference>
<protein>
    <submittedName>
        <fullName evidence="4">N-acetyltransferase</fullName>
    </submittedName>
</protein>
<dbReference type="Pfam" id="PF00583">
    <property type="entry name" value="Acetyltransf_1"/>
    <property type="match status" value="1"/>
</dbReference>
<dbReference type="InterPro" id="IPR016181">
    <property type="entry name" value="Acyl_CoA_acyltransferase"/>
</dbReference>
<evidence type="ECO:0000256" key="1">
    <source>
        <dbReference type="ARBA" id="ARBA00022679"/>
    </source>
</evidence>
<dbReference type="EMBL" id="BSDI01000036">
    <property type="protein sequence ID" value="GLI00785.1"/>
    <property type="molecule type" value="Genomic_DNA"/>
</dbReference>
<dbReference type="PROSITE" id="PS51186">
    <property type="entry name" value="GNAT"/>
    <property type="match status" value="1"/>
</dbReference>
<keyword evidence="1" id="KW-0808">Transferase</keyword>
<organism evidence="4 5">
    <name type="scientific">Phytohabitans aurantiacus</name>
    <dbReference type="NCBI Taxonomy" id="3016789"/>
    <lineage>
        <taxon>Bacteria</taxon>
        <taxon>Bacillati</taxon>
        <taxon>Actinomycetota</taxon>
        <taxon>Actinomycetes</taxon>
        <taxon>Micromonosporales</taxon>
        <taxon>Micromonosporaceae</taxon>
    </lineage>
</organism>
<reference evidence="4" key="1">
    <citation type="submission" date="2022-12" db="EMBL/GenBank/DDBJ databases">
        <title>New Phytohabitans aurantiacus sp. RD004123 nov., an actinomycete isolated from soil.</title>
        <authorList>
            <person name="Triningsih D.W."/>
            <person name="Harunari E."/>
            <person name="Igarashi Y."/>
        </authorList>
    </citation>
    <scope>NUCLEOTIDE SEQUENCE</scope>
    <source>
        <strain evidence="4">RD004123</strain>
    </source>
</reference>
<gene>
    <name evidence="4" type="ORF">Pa4123_60610</name>
</gene>
<evidence type="ECO:0000259" key="3">
    <source>
        <dbReference type="PROSITE" id="PS51186"/>
    </source>
</evidence>
<keyword evidence="2" id="KW-0012">Acyltransferase</keyword>
<dbReference type="InterPro" id="IPR000182">
    <property type="entry name" value="GNAT_dom"/>
</dbReference>
<accession>A0ABQ5R4A5</accession>
<dbReference type="PANTHER" id="PTHR43877">
    <property type="entry name" value="AMINOALKYLPHOSPHONATE N-ACETYLTRANSFERASE-RELATED-RELATED"/>
    <property type="match status" value="1"/>
</dbReference>
<dbReference type="Gene3D" id="3.40.630.30">
    <property type="match status" value="1"/>
</dbReference>
<keyword evidence="5" id="KW-1185">Reference proteome</keyword>
<evidence type="ECO:0000313" key="4">
    <source>
        <dbReference type="EMBL" id="GLI00785.1"/>
    </source>
</evidence>
<evidence type="ECO:0000256" key="2">
    <source>
        <dbReference type="ARBA" id="ARBA00023315"/>
    </source>
</evidence>
<evidence type="ECO:0000313" key="5">
    <source>
        <dbReference type="Proteomes" id="UP001144280"/>
    </source>
</evidence>
<name>A0ABQ5R4A5_9ACTN</name>
<dbReference type="InterPro" id="IPR050832">
    <property type="entry name" value="Bact_Acetyltransf"/>
</dbReference>
<sequence length="172" mass="18822">MPRTEVRPLTSDDPVPIARAFAEIGWTGKTAGQYRTYLDEQAAGTRDVFVGWLDETFAGYLTVRWASDYAPFRAGGVPEIQDLNVLPAFRRRGIASILMDTAEARIATRCGTAGIGVGLYADYAAAHLMYLNRGYLPDGRGVAYRGTTVPPGDPVRVDDDLALMLTRHLRGE</sequence>
<dbReference type="RefSeq" id="WP_281901331.1">
    <property type="nucleotide sequence ID" value="NZ_BSDI01000036.1"/>
</dbReference>
<comment type="caution">
    <text evidence="4">The sequence shown here is derived from an EMBL/GenBank/DDBJ whole genome shotgun (WGS) entry which is preliminary data.</text>
</comment>